<evidence type="ECO:0000256" key="5">
    <source>
        <dbReference type="ARBA" id="ARBA00023033"/>
    </source>
</evidence>
<dbReference type="InterPro" id="IPR050493">
    <property type="entry name" value="FAD-dep_Monooxygenase_BioMet"/>
</dbReference>
<keyword evidence="8" id="KW-1185">Reference proteome</keyword>
<keyword evidence="3" id="KW-0274">FAD</keyword>
<dbReference type="InterPro" id="IPR036188">
    <property type="entry name" value="FAD/NAD-bd_sf"/>
</dbReference>
<sequence>MKVVIVGAGIGGLVCAIACRRERIDVTVLERAPKILHVSFIMLPSERVGAGIQIPPNAARIARQLDYLPQLIAKGIVLDSINYVRYSNGEILYKMSAGEQMVRKFGDSWLTIHRADYHKILWDAAEKAGADLRLGAQVERLFADSVDSVGVFLVGGECVTADVIVGADGLWSVTRDFVLGWHSPPIESGDMAHRATFKRGDLLGLQDSQVEELMNKGAVTCWMGPNRHAVFYPTDGGDSYNLVLLSANDMPQGVHEEIGNNDDMMLRFEGWDARLTTMISSISHVLKWKLFHHKELSEWTKGPVALLGDACHPTLPYQAQGAAMASEDGAVLGKLLGLLHKSKLPDKQYIPDVLKLYESLRKSRTTTNVQGAVSNRSTYHLPDGPQQQWRDACLAAANLYPVQTEFKIADEGYKTDMLGSDSVRECASAFENWIEKHRRDFRASI</sequence>
<reference evidence="7" key="2">
    <citation type="submission" date="2020-03" db="EMBL/GenBank/DDBJ databases">
        <authorList>
            <person name="Fu F.-F."/>
            <person name="Chen J."/>
        </authorList>
    </citation>
    <scope>NUCLEOTIDE SEQUENCE</scope>
    <source>
        <strain evidence="7">Lc1</strain>
    </source>
</reference>
<dbReference type="SUPFAM" id="SSF54373">
    <property type="entry name" value="FAD-linked reductases, C-terminal domain"/>
    <property type="match status" value="1"/>
</dbReference>
<evidence type="ECO:0000256" key="3">
    <source>
        <dbReference type="ARBA" id="ARBA00022827"/>
    </source>
</evidence>
<evidence type="ECO:0000313" key="8">
    <source>
        <dbReference type="Proteomes" id="UP000613401"/>
    </source>
</evidence>
<dbReference type="AlphaFoldDB" id="A0A8H4CNV1"/>
<dbReference type="Proteomes" id="UP000613401">
    <property type="component" value="Unassembled WGS sequence"/>
</dbReference>
<comment type="similarity">
    <text evidence="1">Belongs to the paxM FAD-dependent monooxygenase family.</text>
</comment>
<evidence type="ECO:0000259" key="6">
    <source>
        <dbReference type="Pfam" id="PF01494"/>
    </source>
</evidence>
<keyword evidence="2" id="KW-0285">Flavoprotein</keyword>
<evidence type="ECO:0000256" key="2">
    <source>
        <dbReference type="ARBA" id="ARBA00022630"/>
    </source>
</evidence>
<evidence type="ECO:0000256" key="4">
    <source>
        <dbReference type="ARBA" id="ARBA00023002"/>
    </source>
</evidence>
<dbReference type="InterPro" id="IPR002938">
    <property type="entry name" value="FAD-bd"/>
</dbReference>
<keyword evidence="5 7" id="KW-0503">Monooxygenase</keyword>
<comment type="caution">
    <text evidence="7">The sequence shown here is derived from an EMBL/GenBank/DDBJ whole genome shotgun (WGS) entry which is preliminary data.</text>
</comment>
<name>A0A8H4CNV1_COLGL</name>
<dbReference type="EMBL" id="WVTB01000032">
    <property type="protein sequence ID" value="KAF3807087.1"/>
    <property type="molecule type" value="Genomic_DNA"/>
</dbReference>
<dbReference type="Pfam" id="PF01494">
    <property type="entry name" value="FAD_binding_3"/>
    <property type="match status" value="1"/>
</dbReference>
<dbReference type="PRINTS" id="PR00420">
    <property type="entry name" value="RNGMNOXGNASE"/>
</dbReference>
<gene>
    <name evidence="7" type="ORF">GCG54_00007343</name>
</gene>
<reference evidence="7" key="1">
    <citation type="journal article" date="2020" name="Phytopathology">
        <title>Genome sequence and comparative analysis of Colletotrichum gloeosporioides isolated from Liriodendron leaves.</title>
        <authorList>
            <person name="Fu F.F."/>
            <person name="Hao Z."/>
            <person name="Wang P."/>
            <person name="Lu Y."/>
            <person name="Xue L.J."/>
            <person name="Wei G."/>
            <person name="Tian Y."/>
            <person name="Baishi H."/>
            <person name="Xu H."/>
            <person name="Shi J."/>
            <person name="Cheng T."/>
            <person name="Wang G."/>
            <person name="Yi Y."/>
            <person name="Chen J."/>
        </authorList>
    </citation>
    <scope>NUCLEOTIDE SEQUENCE</scope>
    <source>
        <strain evidence="7">Lc1</strain>
    </source>
</reference>
<proteinExistence type="inferred from homology"/>
<dbReference type="SUPFAM" id="SSF51905">
    <property type="entry name" value="FAD/NAD(P)-binding domain"/>
    <property type="match status" value="1"/>
</dbReference>
<keyword evidence="4" id="KW-0560">Oxidoreductase</keyword>
<organism evidence="7 8">
    <name type="scientific">Colletotrichum gloeosporioides</name>
    <name type="common">Anthracnose fungus</name>
    <name type="synonym">Glomerella cingulata</name>
    <dbReference type="NCBI Taxonomy" id="474922"/>
    <lineage>
        <taxon>Eukaryota</taxon>
        <taxon>Fungi</taxon>
        <taxon>Dikarya</taxon>
        <taxon>Ascomycota</taxon>
        <taxon>Pezizomycotina</taxon>
        <taxon>Sordariomycetes</taxon>
        <taxon>Hypocreomycetidae</taxon>
        <taxon>Glomerellales</taxon>
        <taxon>Glomerellaceae</taxon>
        <taxon>Colletotrichum</taxon>
        <taxon>Colletotrichum gloeosporioides species complex</taxon>
    </lineage>
</organism>
<evidence type="ECO:0000313" key="7">
    <source>
        <dbReference type="EMBL" id="KAF3807087.1"/>
    </source>
</evidence>
<feature type="domain" description="FAD-binding" evidence="6">
    <location>
        <begin position="2"/>
        <end position="342"/>
    </location>
</feature>
<dbReference type="GO" id="GO:0071949">
    <property type="term" value="F:FAD binding"/>
    <property type="evidence" value="ECO:0007669"/>
    <property type="project" value="InterPro"/>
</dbReference>
<dbReference type="PANTHER" id="PTHR13789">
    <property type="entry name" value="MONOOXYGENASE"/>
    <property type="match status" value="1"/>
</dbReference>
<accession>A0A8H4CNV1</accession>
<protein>
    <submittedName>
        <fullName evidence="7">FAD-dependent monooxygenase OpS4</fullName>
    </submittedName>
</protein>
<dbReference type="Gene3D" id="3.50.50.60">
    <property type="entry name" value="FAD/NAD(P)-binding domain"/>
    <property type="match status" value="1"/>
</dbReference>
<dbReference type="GO" id="GO:0004497">
    <property type="term" value="F:monooxygenase activity"/>
    <property type="evidence" value="ECO:0007669"/>
    <property type="project" value="UniProtKB-KW"/>
</dbReference>
<dbReference type="RefSeq" id="XP_045266246.1">
    <property type="nucleotide sequence ID" value="XM_045407325.1"/>
</dbReference>
<dbReference type="GeneID" id="69014488"/>
<evidence type="ECO:0000256" key="1">
    <source>
        <dbReference type="ARBA" id="ARBA00007992"/>
    </source>
</evidence>
<dbReference type="PANTHER" id="PTHR13789:SF311">
    <property type="entry name" value="HYDROXYLASE, PUTATIVE (AFU_ORTHOLOGUE AFUA_5G10180)-RELATED"/>
    <property type="match status" value="1"/>
</dbReference>